<evidence type="ECO:0000313" key="1">
    <source>
        <dbReference type="EMBL" id="CAO80156.1"/>
    </source>
</evidence>
<dbReference type="KEGG" id="caci:CLOAM0249"/>
<dbReference type="AlphaFoldDB" id="B0VFA4"/>
<organism evidence="1 2">
    <name type="scientific">Cloacimonas acidaminovorans (strain Evry)</name>
    <dbReference type="NCBI Taxonomy" id="459349"/>
    <lineage>
        <taxon>Bacteria</taxon>
        <taxon>Pseudomonadati</taxon>
        <taxon>Candidatus Cloacimonadota</taxon>
        <taxon>Candidatus Cloacimonadia</taxon>
        <taxon>Candidatus Cloacimonadales</taxon>
        <taxon>Candidatus Cloacimonadaceae</taxon>
        <taxon>Candidatus Cloacimonas</taxon>
    </lineage>
</organism>
<dbReference type="STRING" id="459349.CLOAM0249"/>
<dbReference type="Proteomes" id="UP000002019">
    <property type="component" value="Chromosome"/>
</dbReference>
<sequence>MFMKKIYLMLIIALILLTACEVKKPTMPTWFMDLNIPIINERYYVSDLVDSVNIVVDENEVLTVTTSGEATTNEFGDLPFTPNVNVEGLPIWSSGLDLTIPFEDQNGKVGVAYAEIAEGIFKSRFNNLQPGVEHITLTFYDLYLPNNQNLVLTSNNLGNWVTTNLEGLHLGVANSDQVINQLHLSFRVTPTMPSGMQVATFDFQANETIQFGEFRGTLNNYPIGLEDSGSLVNIDYPYGLDQAINLEDAYLQITLQNYLGFGSVFSGQLKATNSSGESRIIDILDEYGNNYQIEPATEEGPRIVEIQFGHNVAQLLQIMPTTIQVIDGQFLISSGTNIGRLRPTDTMLLFYTVSAPLTFTLHAHEITIAEEQEFSIPEENRERIRKNLVNASLNLELKNKLPIGASAKLFFSTTPAIDTNNPSTYNFMKEAAIYSANLQPDFQNVNLTLNKDELNVFTSEQVFMRFAFSFEETETPVIIHASTMDYIHIKGMMSARVLIEKED</sequence>
<proteinExistence type="predicted"/>
<protein>
    <submittedName>
        <fullName evidence="1">Uncharacterized protein</fullName>
    </submittedName>
</protein>
<evidence type="ECO:0000313" key="2">
    <source>
        <dbReference type="Proteomes" id="UP000002019"/>
    </source>
</evidence>
<accession>B0VFA4</accession>
<keyword evidence="2" id="KW-1185">Reference proteome</keyword>
<dbReference type="PROSITE" id="PS51257">
    <property type="entry name" value="PROKAR_LIPOPROTEIN"/>
    <property type="match status" value="1"/>
</dbReference>
<gene>
    <name evidence="1" type="ordered locus">CLOAM0249</name>
</gene>
<name>B0VFA4_CLOAI</name>
<reference evidence="1 2" key="1">
    <citation type="journal article" date="2008" name="J. Bacteriol.">
        <title>'Candidatus Cloacamonas acidaminovorans': genome sequence reconstruction provides a first glimpse of a new bacterial division.</title>
        <authorList>
            <person name="Pelletier E."/>
            <person name="Kreimeyer A."/>
            <person name="Bocs S."/>
            <person name="Rouy Z."/>
            <person name="Gyapay G."/>
            <person name="Chouari R."/>
            <person name="Riviere D."/>
            <person name="Ganesan A."/>
            <person name="Daegelen P."/>
            <person name="Sghir A."/>
            <person name="Cohen G.N."/>
            <person name="Medigue C."/>
            <person name="Weissenbach J."/>
            <person name="Le Paslier D."/>
        </authorList>
    </citation>
    <scope>NUCLEOTIDE SEQUENCE [LARGE SCALE GENOMIC DNA]</scope>
    <source>
        <strain evidence="2">Evry</strain>
    </source>
</reference>
<dbReference type="HOGENOM" id="CLU_541531_0_0_0"/>
<dbReference type="EMBL" id="CU466930">
    <property type="protein sequence ID" value="CAO80156.1"/>
    <property type="molecule type" value="Genomic_DNA"/>
</dbReference>